<keyword evidence="3" id="KW-1185">Reference proteome</keyword>
<evidence type="ECO:0000313" key="3">
    <source>
        <dbReference type="Proteomes" id="UP000002630"/>
    </source>
</evidence>
<proteinExistence type="predicted"/>
<dbReference type="CDD" id="cd20251">
    <property type="entry name" value="Complex1_LYR_SF"/>
    <property type="match status" value="1"/>
</dbReference>
<protein>
    <recommendedName>
        <fullName evidence="1">Complex 1 LYR protein domain-containing protein</fullName>
    </recommendedName>
</protein>
<dbReference type="OrthoDB" id="190541at2759"/>
<feature type="domain" description="Complex 1 LYR protein" evidence="1">
    <location>
        <begin position="13"/>
        <end position="58"/>
    </location>
</feature>
<dbReference type="EMBL" id="FN649760">
    <property type="protein sequence ID" value="CBN74171.1"/>
    <property type="molecule type" value="Genomic_DNA"/>
</dbReference>
<dbReference type="Pfam" id="PF05347">
    <property type="entry name" value="Complex1_LYR"/>
    <property type="match status" value="1"/>
</dbReference>
<evidence type="ECO:0000259" key="1">
    <source>
        <dbReference type="Pfam" id="PF05347"/>
    </source>
</evidence>
<gene>
    <name evidence="2" type="primary">Putative</name>
    <name evidence="2" type="ORF">Esi_0013_0092</name>
</gene>
<dbReference type="AlphaFoldDB" id="D8LE94"/>
<organism evidence="2 3">
    <name type="scientific">Ectocarpus siliculosus</name>
    <name type="common">Brown alga</name>
    <name type="synonym">Conferva siliculosa</name>
    <dbReference type="NCBI Taxonomy" id="2880"/>
    <lineage>
        <taxon>Eukaryota</taxon>
        <taxon>Sar</taxon>
        <taxon>Stramenopiles</taxon>
        <taxon>Ochrophyta</taxon>
        <taxon>PX clade</taxon>
        <taxon>Phaeophyceae</taxon>
        <taxon>Ectocarpales</taxon>
        <taxon>Ectocarpaceae</taxon>
        <taxon>Ectocarpus</taxon>
    </lineage>
</organism>
<dbReference type="PANTHER" id="PTHR47579">
    <property type="entry name" value="COMPLEX 1 LYR PROTEIN"/>
    <property type="match status" value="1"/>
</dbReference>
<reference evidence="2 3" key="1">
    <citation type="journal article" date="2010" name="Nature">
        <title>The Ectocarpus genome and the independent evolution of multicellularity in brown algae.</title>
        <authorList>
            <person name="Cock J.M."/>
            <person name="Sterck L."/>
            <person name="Rouze P."/>
            <person name="Scornet D."/>
            <person name="Allen A.E."/>
            <person name="Amoutzias G."/>
            <person name="Anthouard V."/>
            <person name="Artiguenave F."/>
            <person name="Aury J.M."/>
            <person name="Badger J.H."/>
            <person name="Beszteri B."/>
            <person name="Billiau K."/>
            <person name="Bonnet E."/>
            <person name="Bothwell J.H."/>
            <person name="Bowler C."/>
            <person name="Boyen C."/>
            <person name="Brownlee C."/>
            <person name="Carrano C.J."/>
            <person name="Charrier B."/>
            <person name="Cho G.Y."/>
            <person name="Coelho S.M."/>
            <person name="Collen J."/>
            <person name="Corre E."/>
            <person name="Da Silva C."/>
            <person name="Delage L."/>
            <person name="Delaroque N."/>
            <person name="Dittami S.M."/>
            <person name="Doulbeau S."/>
            <person name="Elias M."/>
            <person name="Farnham G."/>
            <person name="Gachon C.M."/>
            <person name="Gschloessl B."/>
            <person name="Heesch S."/>
            <person name="Jabbari K."/>
            <person name="Jubin C."/>
            <person name="Kawai H."/>
            <person name="Kimura K."/>
            <person name="Kloareg B."/>
            <person name="Kupper F.C."/>
            <person name="Lang D."/>
            <person name="Le Bail A."/>
            <person name="Leblanc C."/>
            <person name="Lerouge P."/>
            <person name="Lohr M."/>
            <person name="Lopez P.J."/>
            <person name="Martens C."/>
            <person name="Maumus F."/>
            <person name="Michel G."/>
            <person name="Miranda-Saavedra D."/>
            <person name="Morales J."/>
            <person name="Moreau H."/>
            <person name="Motomura T."/>
            <person name="Nagasato C."/>
            <person name="Napoli C.A."/>
            <person name="Nelson D.R."/>
            <person name="Nyvall-Collen P."/>
            <person name="Peters A.F."/>
            <person name="Pommier C."/>
            <person name="Potin P."/>
            <person name="Poulain J."/>
            <person name="Quesneville H."/>
            <person name="Read B."/>
            <person name="Rensing S.A."/>
            <person name="Ritter A."/>
            <person name="Rousvoal S."/>
            <person name="Samanta M."/>
            <person name="Samson G."/>
            <person name="Schroeder D.C."/>
            <person name="Segurens B."/>
            <person name="Strittmatter M."/>
            <person name="Tonon T."/>
            <person name="Tregear J.W."/>
            <person name="Valentin K."/>
            <person name="von Dassow P."/>
            <person name="Yamagishi T."/>
            <person name="Van de Peer Y."/>
            <person name="Wincker P."/>
        </authorList>
    </citation>
    <scope>NUCLEOTIDE SEQUENCE [LARGE SCALE GENOMIC DNA]</scope>
    <source>
        <strain evidence="3">Ec32 / CCAP1310/4</strain>
    </source>
</reference>
<evidence type="ECO:0000313" key="2">
    <source>
        <dbReference type="EMBL" id="CBN74171.1"/>
    </source>
</evidence>
<sequence length="107" mass="12152">MNPAQAVERSSTRLYRDCLRLVDHIASKSPKGQQLRLILRTEFKKNMGETDPVKIEALKGGAIRGLSNYLVHESGSNDPQLKKRMEAVKTHALADLKQRQQERDGKR</sequence>
<name>D8LE94_ECTSI</name>
<dbReference type="PANTHER" id="PTHR47579:SF3">
    <property type="entry name" value="COMPLEX 1 LYR PROTEIN DOMAIN-CONTAINING PROTEIN"/>
    <property type="match status" value="1"/>
</dbReference>
<accession>D8LE94</accession>
<dbReference type="Proteomes" id="UP000002630">
    <property type="component" value="Unassembled WGS sequence"/>
</dbReference>
<dbReference type="InParanoid" id="D8LE94"/>
<dbReference type="InterPro" id="IPR008011">
    <property type="entry name" value="Complex1_LYR_dom"/>
</dbReference>